<evidence type="ECO:0000259" key="1">
    <source>
        <dbReference type="Pfam" id="PF03473"/>
    </source>
</evidence>
<sequence length="193" mass="21395">MKKVFGKVEALFVNPPDQKISEVRASLRVSLEGIAGDKHYGFVRNTKGSREAEIFDRPKTEKRVDMANWRQWSAVSLEEMRKLAHVLDLRQGDAMAIELASLLGSNLCVSGFTDFSMVAPTSVLAFPSGGMWMILSENLPCMHPGKAIKSVYPKFKASEFPKAAMHIRGLVGNVLMAGDVNMGDKVELRLRQL</sequence>
<dbReference type="AlphaFoldDB" id="A0A1F4XJH2"/>
<accession>A0A1F4XJH2</accession>
<dbReference type="Pfam" id="PF03473">
    <property type="entry name" value="MOSC"/>
    <property type="match status" value="1"/>
</dbReference>
<dbReference type="SUPFAM" id="SSF50800">
    <property type="entry name" value="PK beta-barrel domain-like"/>
    <property type="match status" value="1"/>
</dbReference>
<dbReference type="GO" id="GO:0030170">
    <property type="term" value="F:pyridoxal phosphate binding"/>
    <property type="evidence" value="ECO:0007669"/>
    <property type="project" value="InterPro"/>
</dbReference>
<feature type="domain" description="MOSC" evidence="1">
    <location>
        <begin position="63"/>
        <end position="187"/>
    </location>
</feature>
<dbReference type="Gene3D" id="2.40.33.20">
    <property type="entry name" value="PK beta-barrel domain-like"/>
    <property type="match status" value="1"/>
</dbReference>
<evidence type="ECO:0000313" key="3">
    <source>
        <dbReference type="Proteomes" id="UP000177614"/>
    </source>
</evidence>
<dbReference type="GO" id="GO:0030151">
    <property type="term" value="F:molybdenum ion binding"/>
    <property type="evidence" value="ECO:0007669"/>
    <property type="project" value="InterPro"/>
</dbReference>
<dbReference type="GO" id="GO:0003824">
    <property type="term" value="F:catalytic activity"/>
    <property type="evidence" value="ECO:0007669"/>
    <property type="project" value="InterPro"/>
</dbReference>
<organism evidence="2 3">
    <name type="scientific">Candidatus Abawacabacteria bacterium RBG_16_42_10</name>
    <dbReference type="NCBI Taxonomy" id="1817814"/>
    <lineage>
        <taxon>Bacteria</taxon>
        <taxon>Candidatus Abawacaibacteriota</taxon>
    </lineage>
</organism>
<name>A0A1F4XJH2_9BACT</name>
<dbReference type="Proteomes" id="UP000177614">
    <property type="component" value="Unassembled WGS sequence"/>
</dbReference>
<evidence type="ECO:0000313" key="2">
    <source>
        <dbReference type="EMBL" id="OGC81750.1"/>
    </source>
</evidence>
<dbReference type="EMBL" id="MEWR01000020">
    <property type="protein sequence ID" value="OGC81750.1"/>
    <property type="molecule type" value="Genomic_DNA"/>
</dbReference>
<dbReference type="InterPro" id="IPR011037">
    <property type="entry name" value="Pyrv_Knase-like_insert_dom_sf"/>
</dbReference>
<dbReference type="STRING" id="1817814.A2V81_04540"/>
<comment type="caution">
    <text evidence="2">The sequence shown here is derived from an EMBL/GenBank/DDBJ whole genome shotgun (WGS) entry which is preliminary data.</text>
</comment>
<protein>
    <recommendedName>
        <fullName evidence="1">MOSC domain-containing protein</fullName>
    </recommendedName>
</protein>
<proteinExistence type="predicted"/>
<reference evidence="2 3" key="1">
    <citation type="journal article" date="2016" name="Nat. Commun.">
        <title>Thousands of microbial genomes shed light on interconnected biogeochemical processes in an aquifer system.</title>
        <authorList>
            <person name="Anantharaman K."/>
            <person name="Brown C.T."/>
            <person name="Hug L.A."/>
            <person name="Sharon I."/>
            <person name="Castelle C.J."/>
            <person name="Probst A.J."/>
            <person name="Thomas B.C."/>
            <person name="Singh A."/>
            <person name="Wilkins M.J."/>
            <person name="Karaoz U."/>
            <person name="Brodie E.L."/>
            <person name="Williams K.H."/>
            <person name="Hubbard S.S."/>
            <person name="Banfield J.F."/>
        </authorList>
    </citation>
    <scope>NUCLEOTIDE SEQUENCE [LARGE SCALE GENOMIC DNA]</scope>
</reference>
<gene>
    <name evidence="2" type="ORF">A2V81_04540</name>
</gene>
<dbReference type="InterPro" id="IPR005302">
    <property type="entry name" value="MoCF_Sase_C"/>
</dbReference>